<dbReference type="EMBL" id="JRKJ01000011">
    <property type="protein sequence ID" value="KGQ18959.1"/>
    <property type="molecule type" value="Genomic_DNA"/>
</dbReference>
<dbReference type="AlphaFoldDB" id="A0A0A2X156"/>
<dbReference type="OrthoDB" id="5298497at2"/>
<dbReference type="STRING" id="1300345.LF41_199"/>
<dbReference type="PANTHER" id="PTHR34351:SF1">
    <property type="entry name" value="SLR1927 PROTEIN"/>
    <property type="match status" value="1"/>
</dbReference>
<evidence type="ECO:0000313" key="2">
    <source>
        <dbReference type="EMBL" id="KGQ18959.1"/>
    </source>
</evidence>
<keyword evidence="3" id="KW-1185">Reference proteome</keyword>
<dbReference type="Proteomes" id="UP000030518">
    <property type="component" value="Unassembled WGS sequence"/>
</dbReference>
<feature type="transmembrane region" description="Helical" evidence="1">
    <location>
        <begin position="64"/>
        <end position="83"/>
    </location>
</feature>
<dbReference type="eggNOG" id="COG1721">
    <property type="taxonomic scope" value="Bacteria"/>
</dbReference>
<proteinExistence type="predicted"/>
<evidence type="ECO:0000313" key="3">
    <source>
        <dbReference type="Proteomes" id="UP000030518"/>
    </source>
</evidence>
<dbReference type="RefSeq" id="WP_036169071.1">
    <property type="nucleotide sequence ID" value="NZ_JRKJ01000011.1"/>
</dbReference>
<keyword evidence="1 2" id="KW-0812">Transmembrane</keyword>
<dbReference type="PANTHER" id="PTHR34351">
    <property type="entry name" value="SLR1927 PROTEIN-RELATED"/>
    <property type="match status" value="1"/>
</dbReference>
<keyword evidence="1" id="KW-0472">Membrane</keyword>
<name>A0A0A2X156_9GAMM</name>
<organism evidence="2 3">
    <name type="scientific">Lysobacter dokdonensis DS-58</name>
    <dbReference type="NCBI Taxonomy" id="1300345"/>
    <lineage>
        <taxon>Bacteria</taxon>
        <taxon>Pseudomonadati</taxon>
        <taxon>Pseudomonadota</taxon>
        <taxon>Gammaproteobacteria</taxon>
        <taxon>Lysobacterales</taxon>
        <taxon>Lysobacteraceae</taxon>
        <taxon>Noviluteimonas</taxon>
    </lineage>
</organism>
<dbReference type="PATRIC" id="fig|1300345.3.peg.1877"/>
<sequence>MRGTMHRLRARIEAFARPRGPEAFPIELHRGRIYVLPTRFGLFLSAALIAMGLGALNYNNNPALLLMLLLAGAALTSMLSAHLQLSGLRFVAVGADPVPAGTPILVRVHARADTRGRARRGMRVDCEDGAGTLSLVDGTGDAEIALPTVRRGWLDVPRLRVSTTRPLGIVRAWSWIWPEQPMLVYPHPEPDGPPLPEGAGEAAAARLHPLGDDVHHLRAYRRGDAPRTIAWKPTARLGNLLVREYERPQSADIVLDWQALHGLDTEARIRRLARWVDEAERDARRYRLVVPGHAAIGPGQGPAHRHACLRALALLPARA</sequence>
<evidence type="ECO:0000256" key="1">
    <source>
        <dbReference type="SAM" id="Phobius"/>
    </source>
</evidence>
<accession>A0A0A2X156</accession>
<feature type="transmembrane region" description="Helical" evidence="1">
    <location>
        <begin position="40"/>
        <end position="58"/>
    </location>
</feature>
<comment type="caution">
    <text evidence="2">The sequence shown here is derived from an EMBL/GenBank/DDBJ whole genome shotgun (WGS) entry which is preliminary data.</text>
</comment>
<keyword evidence="1" id="KW-1133">Transmembrane helix</keyword>
<reference evidence="2 3" key="1">
    <citation type="submission" date="2014-09" db="EMBL/GenBank/DDBJ databases">
        <title>Genome sequences of Lysobacter dokdonensis DS-58.</title>
        <authorList>
            <person name="Kim J.F."/>
            <person name="Kwak M.-J."/>
        </authorList>
    </citation>
    <scope>NUCLEOTIDE SEQUENCE [LARGE SCALE GENOMIC DNA]</scope>
    <source>
        <strain evidence="2 3">DS-58</strain>
    </source>
</reference>
<protein>
    <submittedName>
        <fullName evidence="2">Putative transmembrane protein</fullName>
    </submittedName>
</protein>
<gene>
    <name evidence="2" type="ORF">LF41_199</name>
</gene>